<sequence>MILRIHNLERISMSAAALPANGIARSRFFHVTYFRDELLLDNLERLIVAPTTDAARTAVHDLGPIEDDHEALLKELSEQEFKTFCRLFERIDRNRQWVAVVKTEISLHPPAMPRKE</sequence>
<evidence type="ECO:0000313" key="1">
    <source>
        <dbReference type="EMBL" id="AFL48800.1"/>
    </source>
</evidence>
<dbReference type="EMBL" id="CP003563">
    <property type="protein sequence ID" value="AFL48800.1"/>
    <property type="molecule type" value="Genomic_DNA"/>
</dbReference>
<reference evidence="1 2" key="1">
    <citation type="journal article" date="2012" name="J. Bacteriol.">
        <title>Complete genome sequence of the broad-host-range strain Sinorhizobium fredii USDA257.</title>
        <authorList>
            <person name="Schuldes J."/>
            <person name="Rodriguez Orbegoso M."/>
            <person name="Schmeisser C."/>
            <person name="Krishnan H.B."/>
            <person name="Daniel R."/>
            <person name="Streit W.R."/>
        </authorList>
    </citation>
    <scope>NUCLEOTIDE SEQUENCE [LARGE SCALE GENOMIC DNA]</scope>
    <source>
        <strain evidence="1 2">USDA 257</strain>
    </source>
</reference>
<gene>
    <name evidence="1" type="ORF">USDA257_c02000</name>
</gene>
<evidence type="ECO:0000313" key="2">
    <source>
        <dbReference type="Proteomes" id="UP000006180"/>
    </source>
</evidence>
<dbReference type="KEGG" id="sfd:USDA257_c02000"/>
<dbReference type="PATRIC" id="fig|1185652.3.peg.208"/>
<name>I3WYU4_SINF2</name>
<accession>I3WYU4</accession>
<dbReference type="RefSeq" id="WP_014760998.1">
    <property type="nucleotide sequence ID" value="NC_018000.1"/>
</dbReference>
<dbReference type="AlphaFoldDB" id="I3WYU4"/>
<proteinExistence type="predicted"/>
<dbReference type="HOGENOM" id="CLU_2095239_0_0_5"/>
<organism evidence="1 2">
    <name type="scientific">Sinorhizobium fredii (strain USDA 257)</name>
    <dbReference type="NCBI Taxonomy" id="1185652"/>
    <lineage>
        <taxon>Bacteria</taxon>
        <taxon>Pseudomonadati</taxon>
        <taxon>Pseudomonadota</taxon>
        <taxon>Alphaproteobacteria</taxon>
        <taxon>Hyphomicrobiales</taxon>
        <taxon>Rhizobiaceae</taxon>
        <taxon>Sinorhizobium/Ensifer group</taxon>
        <taxon>Sinorhizobium</taxon>
    </lineage>
</organism>
<dbReference type="Proteomes" id="UP000006180">
    <property type="component" value="Chromosome"/>
</dbReference>
<protein>
    <submittedName>
        <fullName evidence="1">Uncharacterized protein</fullName>
    </submittedName>
</protein>